<comment type="caution">
    <text evidence="1">The sequence shown here is derived from an EMBL/GenBank/DDBJ whole genome shotgun (WGS) entry which is preliminary data.</text>
</comment>
<evidence type="ECO:0008006" key="3">
    <source>
        <dbReference type="Google" id="ProtNLM"/>
    </source>
</evidence>
<dbReference type="InterPro" id="IPR027417">
    <property type="entry name" value="P-loop_NTPase"/>
</dbReference>
<accession>A0A841Y0E4</accession>
<organism evidence="1 2">
    <name type="scientific">Listeria booriae</name>
    <dbReference type="NCBI Taxonomy" id="1552123"/>
    <lineage>
        <taxon>Bacteria</taxon>
        <taxon>Bacillati</taxon>
        <taxon>Bacillota</taxon>
        <taxon>Bacilli</taxon>
        <taxon>Bacillales</taxon>
        <taxon>Listeriaceae</taxon>
        <taxon>Listeria</taxon>
    </lineage>
</organism>
<dbReference type="Proteomes" id="UP000543379">
    <property type="component" value="Unassembled WGS sequence"/>
</dbReference>
<evidence type="ECO:0000313" key="2">
    <source>
        <dbReference type="Proteomes" id="UP000543379"/>
    </source>
</evidence>
<evidence type="ECO:0000313" key="1">
    <source>
        <dbReference type="EMBL" id="MBC1316917.1"/>
    </source>
</evidence>
<proteinExistence type="predicted"/>
<dbReference type="AlphaFoldDB" id="A0A841Y0E4"/>
<sequence length="142" mass="16089">MRVLLGSTAKMGAGTNVQDRLIALHNLDCPWGPSDLEQHGGRIERQGNQNKEIYIKNYVTGEPLEDNVRISYPQQIKQLQAKVQAQTTDLSLTMETQEQDFAIQLQGVTFREKEKAGQTLLAISKKRKSYRNTTGHCKLSRF</sequence>
<gene>
    <name evidence="1" type="ORF">HB811_09030</name>
</gene>
<dbReference type="Gene3D" id="3.40.50.300">
    <property type="entry name" value="P-loop containing nucleotide triphosphate hydrolases"/>
    <property type="match status" value="1"/>
</dbReference>
<dbReference type="EMBL" id="JAAROV010000002">
    <property type="protein sequence ID" value="MBC1316917.1"/>
    <property type="molecule type" value="Genomic_DNA"/>
</dbReference>
<reference evidence="1 2" key="1">
    <citation type="submission" date="2020-03" db="EMBL/GenBank/DDBJ databases">
        <title>Soil Listeria distribution.</title>
        <authorList>
            <person name="Liao J."/>
            <person name="Wiedmann M."/>
        </authorList>
    </citation>
    <scope>NUCLEOTIDE SEQUENCE [LARGE SCALE GENOMIC DNA]</scope>
    <source>
        <strain evidence="1 2">FSL L7-1816</strain>
    </source>
</reference>
<protein>
    <recommendedName>
        <fullName evidence="3">Helicase C-terminal domain-containing protein</fullName>
    </recommendedName>
</protein>
<dbReference type="SUPFAM" id="SSF52540">
    <property type="entry name" value="P-loop containing nucleoside triphosphate hydrolases"/>
    <property type="match status" value="1"/>
</dbReference>
<name>A0A841Y0E4_9LIST</name>